<reference evidence="2 3" key="1">
    <citation type="submission" date="2016-10" db="EMBL/GenBank/DDBJ databases">
        <authorList>
            <person name="de Groot N.N."/>
        </authorList>
    </citation>
    <scope>NUCLEOTIDE SEQUENCE [LARGE SCALE GENOMIC DNA]</scope>
    <source>
        <strain evidence="2 3">CGMCC 1.5337</strain>
    </source>
</reference>
<accession>A0A1I0MW80</accession>
<gene>
    <name evidence="2" type="ORF">SAMN04487945_0424</name>
</gene>
<proteinExistence type="predicted"/>
<dbReference type="EMBL" id="FOJA01000001">
    <property type="protein sequence ID" value="SEV93038.1"/>
    <property type="molecule type" value="Genomic_DNA"/>
</dbReference>
<keyword evidence="3" id="KW-1185">Reference proteome</keyword>
<dbReference type="InterPro" id="IPR009003">
    <property type="entry name" value="Peptidase_S1_PA"/>
</dbReference>
<evidence type="ECO:0008006" key="4">
    <source>
        <dbReference type="Google" id="ProtNLM"/>
    </source>
</evidence>
<evidence type="ECO:0000256" key="1">
    <source>
        <dbReference type="SAM" id="MobiDB-lite"/>
    </source>
</evidence>
<feature type="region of interest" description="Disordered" evidence="1">
    <location>
        <begin position="80"/>
        <end position="99"/>
    </location>
</feature>
<dbReference type="InterPro" id="IPR043504">
    <property type="entry name" value="Peptidase_S1_PA_chymotrypsin"/>
</dbReference>
<dbReference type="Proteomes" id="UP000198518">
    <property type="component" value="Unassembled WGS sequence"/>
</dbReference>
<dbReference type="STRING" id="355548.SAMN04487945_0424"/>
<evidence type="ECO:0000313" key="2">
    <source>
        <dbReference type="EMBL" id="SEV93038.1"/>
    </source>
</evidence>
<feature type="compositionally biased region" description="Polar residues" evidence="1">
    <location>
        <begin position="85"/>
        <end position="99"/>
    </location>
</feature>
<protein>
    <recommendedName>
        <fullName evidence="4">Trypsin</fullName>
    </recommendedName>
</protein>
<sequence length="374" mass="40087">MSSNGGNDSTETLTVSRRGVIASVGTALTLSATPAVAKRDDTTEIPYVVTDDEVLKHKKVPQPWLEHTRHVLHARADLEDPVEPTSGSQSVGVARSSETYGGKPGLKIQVATDARAQSVVPSDVRGVEVEAVEKEDWRTACYYDTPDNITGGLPIEARWEEGGQSYTGWGTAGLPVKDSNGNERLLTADHLWENKPCQSSEGEEATQYTQDFGKVAESQAEPDFALVEKTNSSLSLSDGIHEENRTLSVSGWFPEEAISELVSEGKSVHKMGVTTGKTTGTIDAMNQSLGNGCGNLENRGVVVNGIEVGEGDSGGPMYRIEDVLGTKHAVLVGHTTHATNINDTASCIGEDRDIGRKAAGHAWFHKNNEYDITI</sequence>
<organism evidence="2 3">
    <name type="scientific">Halobacterium jilantaiense</name>
    <dbReference type="NCBI Taxonomy" id="355548"/>
    <lineage>
        <taxon>Archaea</taxon>
        <taxon>Methanobacteriati</taxon>
        <taxon>Methanobacteriota</taxon>
        <taxon>Stenosarchaea group</taxon>
        <taxon>Halobacteria</taxon>
        <taxon>Halobacteriales</taxon>
        <taxon>Halobacteriaceae</taxon>
        <taxon>Halobacterium</taxon>
    </lineage>
</organism>
<dbReference type="SUPFAM" id="SSF50494">
    <property type="entry name" value="Trypsin-like serine proteases"/>
    <property type="match status" value="1"/>
</dbReference>
<name>A0A1I0MW80_9EURY</name>
<dbReference type="AlphaFoldDB" id="A0A1I0MW80"/>
<dbReference type="Gene3D" id="2.40.10.10">
    <property type="entry name" value="Trypsin-like serine proteases"/>
    <property type="match status" value="2"/>
</dbReference>
<evidence type="ECO:0000313" key="3">
    <source>
        <dbReference type="Proteomes" id="UP000198518"/>
    </source>
</evidence>